<sequence>MASLAAFVAESNVGDVTLDNAPMTIKAMNAAAGETLVAAILSLNIGLGIKAIYHSINIFICANN</sequence>
<dbReference type="EMBL" id="ABIC01000004">
    <property type="protein sequence ID" value="EDQ02219.1"/>
    <property type="molecule type" value="Genomic_DNA"/>
</dbReference>
<accession>A9CYZ4</accession>
<dbReference type="AlphaFoldDB" id="A9CYZ4"/>
<reference evidence="1 2" key="1">
    <citation type="submission" date="2007-10" db="EMBL/GenBank/DDBJ databases">
        <authorList>
            <person name="Yayanos A."/>
            <person name="Ferriera S."/>
            <person name="Johnson J."/>
            <person name="Kravitz S."/>
            <person name="Halpern A."/>
            <person name="Remington K."/>
            <person name="Beeson K."/>
            <person name="Tran B."/>
            <person name="Rogers Y.-H."/>
            <person name="Friedman R."/>
            <person name="Venter J.C."/>
        </authorList>
    </citation>
    <scope>NUCLEOTIDE SEQUENCE [LARGE SCALE GENOMIC DNA]</scope>
    <source>
        <strain evidence="1 2">KT99</strain>
    </source>
</reference>
<comment type="caution">
    <text evidence="1">The sequence shown here is derived from an EMBL/GenBank/DDBJ whole genome shotgun (WGS) entry which is preliminary data.</text>
</comment>
<protein>
    <submittedName>
        <fullName evidence="1">Uncharacterized protein</fullName>
    </submittedName>
</protein>
<evidence type="ECO:0000313" key="1">
    <source>
        <dbReference type="EMBL" id="EDQ02219.1"/>
    </source>
</evidence>
<proteinExistence type="predicted"/>
<name>A9CYZ4_9GAMM</name>
<organism evidence="1 2">
    <name type="scientific">Shewanella benthica KT99</name>
    <dbReference type="NCBI Taxonomy" id="314608"/>
    <lineage>
        <taxon>Bacteria</taxon>
        <taxon>Pseudomonadati</taxon>
        <taxon>Pseudomonadota</taxon>
        <taxon>Gammaproteobacteria</taxon>
        <taxon>Alteromonadales</taxon>
        <taxon>Shewanellaceae</taxon>
        <taxon>Shewanella</taxon>
    </lineage>
</organism>
<keyword evidence="2" id="KW-1185">Reference proteome</keyword>
<evidence type="ECO:0000313" key="2">
    <source>
        <dbReference type="Proteomes" id="UP000005839"/>
    </source>
</evidence>
<gene>
    <name evidence="1" type="ORF">KT99_12654</name>
</gene>
<dbReference type="Proteomes" id="UP000005839">
    <property type="component" value="Unassembled WGS sequence"/>
</dbReference>